<organism evidence="2 3">
    <name type="scientific">Vitrella brassicaformis (strain CCMP3155)</name>
    <dbReference type="NCBI Taxonomy" id="1169540"/>
    <lineage>
        <taxon>Eukaryota</taxon>
        <taxon>Sar</taxon>
        <taxon>Alveolata</taxon>
        <taxon>Colpodellida</taxon>
        <taxon>Vitrellaceae</taxon>
        <taxon>Vitrella</taxon>
    </lineage>
</organism>
<dbReference type="EMBL" id="CDMY01000343">
    <property type="protein sequence ID" value="CEM03530.1"/>
    <property type="molecule type" value="Genomic_DNA"/>
</dbReference>
<reference evidence="2 3" key="1">
    <citation type="submission" date="2014-11" db="EMBL/GenBank/DDBJ databases">
        <authorList>
            <person name="Zhu J."/>
            <person name="Qi W."/>
            <person name="Song R."/>
        </authorList>
    </citation>
    <scope>NUCLEOTIDE SEQUENCE [LARGE SCALE GENOMIC DNA]</scope>
</reference>
<proteinExistence type="predicted"/>
<dbReference type="InParanoid" id="A0A0G4EYJ8"/>
<dbReference type="AlphaFoldDB" id="A0A0G4EYJ8"/>
<feature type="region of interest" description="Disordered" evidence="1">
    <location>
        <begin position="83"/>
        <end position="109"/>
    </location>
</feature>
<dbReference type="Proteomes" id="UP000041254">
    <property type="component" value="Unassembled WGS sequence"/>
</dbReference>
<sequence length="458" mass="50983">MGNVDSIVPISREELERARRVYQKLEAVPPTTLSKVERAAYGLLLRDHPHHNKALDRLSGIEFFDYLTRRVLRRHVQCPAMADRHTSAAARGEAGTSSTSSSLESAAANGGGQREGVSFAALPAEVTPAIAECLSSYADLCAFRRIDKSRHTALTPTVLLPILQRLLVVLPSAVGLGVLVEVPIPQLPLPAALSHGCCVTALFEQLSRRLFILEKGGKWARWKPVLEMLYLLRGKRPLVLGDDNFGVFGSRAAFMSETEAIRQWKMLSWGVTVDHGGREMRLMVRDKILERSSAYQLPTLVTSASPLFRHDAFDGTDPPTQLNGYLYPTYTSMMAFELFRRLIMSGPIYNIRHWSSYCRDTAAFRRVGELLAAPPSDAAQWGAAVFDKRPGWHYRLVVFGSEAMGEGNLAVIELVGWENGRYVIVFTTESAPFAQTRTVAMRVLGNQLEGKVWRRENE</sequence>
<evidence type="ECO:0000256" key="1">
    <source>
        <dbReference type="SAM" id="MobiDB-lite"/>
    </source>
</evidence>
<feature type="compositionally biased region" description="Low complexity" evidence="1">
    <location>
        <begin position="87"/>
        <end position="108"/>
    </location>
</feature>
<name>A0A0G4EYJ8_VITBC</name>
<keyword evidence="3" id="KW-1185">Reference proteome</keyword>
<dbReference type="PhylomeDB" id="A0A0G4EYJ8"/>
<protein>
    <submittedName>
        <fullName evidence="2">Uncharacterized protein</fullName>
    </submittedName>
</protein>
<evidence type="ECO:0000313" key="3">
    <source>
        <dbReference type="Proteomes" id="UP000041254"/>
    </source>
</evidence>
<accession>A0A0G4EYJ8</accession>
<evidence type="ECO:0000313" key="2">
    <source>
        <dbReference type="EMBL" id="CEM03530.1"/>
    </source>
</evidence>
<dbReference type="VEuPathDB" id="CryptoDB:Vbra_5475"/>
<gene>
    <name evidence="2" type="ORF">Vbra_5475</name>
</gene>